<evidence type="ECO:0000313" key="2">
    <source>
        <dbReference type="EMBL" id="BBY48514.1"/>
    </source>
</evidence>
<dbReference type="AlphaFoldDB" id="A0A7I7RV71"/>
<geneLocation type="plasmid" evidence="3">
    <name>pjcm18538 dna</name>
</geneLocation>
<dbReference type="EMBL" id="AP022593">
    <property type="protein sequence ID" value="BBY48514.1"/>
    <property type="molecule type" value="Genomic_DNA"/>
</dbReference>
<keyword evidence="3" id="KW-1185">Reference proteome</keyword>
<evidence type="ECO:0000256" key="1">
    <source>
        <dbReference type="SAM" id="Phobius"/>
    </source>
</evidence>
<name>A0A7I7RV71_9MYCO</name>
<proteinExistence type="predicted"/>
<dbReference type="InterPro" id="IPR002798">
    <property type="entry name" value="SpoIIM-like"/>
</dbReference>
<dbReference type="RefSeq" id="WP_163918287.1">
    <property type="nucleotide sequence ID" value="NZ_AP022593.1"/>
</dbReference>
<evidence type="ECO:0008006" key="4">
    <source>
        <dbReference type="Google" id="ProtNLM"/>
    </source>
</evidence>
<reference evidence="2 3" key="1">
    <citation type="journal article" date="2019" name="Emerg. Microbes Infect.">
        <title>Comprehensive subspecies identification of 175 nontuberculous mycobacteria species based on 7547 genomic profiles.</title>
        <authorList>
            <person name="Matsumoto Y."/>
            <person name="Kinjo T."/>
            <person name="Motooka D."/>
            <person name="Nabeya D."/>
            <person name="Jung N."/>
            <person name="Uechi K."/>
            <person name="Horii T."/>
            <person name="Iida T."/>
            <person name="Fujita J."/>
            <person name="Nakamura S."/>
        </authorList>
    </citation>
    <scope>NUCLEOTIDE SEQUENCE [LARGE SCALE GENOMIC DNA]</scope>
    <source>
        <strain evidence="2 3">JCM 18538</strain>
    </source>
</reference>
<accession>A0A7I7RV71</accession>
<dbReference type="KEGG" id="marz:MARA_19820"/>
<feature type="transmembrane region" description="Helical" evidence="1">
    <location>
        <begin position="178"/>
        <end position="199"/>
    </location>
</feature>
<feature type="transmembrane region" description="Helical" evidence="1">
    <location>
        <begin position="27"/>
        <end position="51"/>
    </location>
</feature>
<sequence>MALHEHVHALKPSRRPLRITRENGRAYLGLNGIAYGLCLVGFVVGLLFPHLNEAQVTRLDEDGTTDLVRSLINQPWLFALTILGVNTVKMGVATIVLPSLIVPFAGIPLFAYWAFKTGITLVPVSDIGWVALIPHSLTLVIELQAYVLLMLGAYVLGRHWIWPRSVGAESRRGGYLEGLRQLGSLALAAFVLLVVGAVYEAFSLRYFVHPLAQWLL</sequence>
<gene>
    <name evidence="2" type="ORF">MARA_19820</name>
</gene>
<evidence type="ECO:0000313" key="3">
    <source>
        <dbReference type="Proteomes" id="UP000467428"/>
    </source>
</evidence>
<dbReference type="Pfam" id="PF01944">
    <property type="entry name" value="SpoIIM"/>
    <property type="match status" value="1"/>
</dbReference>
<keyword evidence="1" id="KW-0812">Transmembrane</keyword>
<dbReference type="Proteomes" id="UP000467428">
    <property type="component" value="Chromosome"/>
</dbReference>
<organism evidence="2 3">
    <name type="scientific">Mycolicibacterium arabiense</name>
    <dbReference type="NCBI Taxonomy" id="1286181"/>
    <lineage>
        <taxon>Bacteria</taxon>
        <taxon>Bacillati</taxon>
        <taxon>Actinomycetota</taxon>
        <taxon>Actinomycetes</taxon>
        <taxon>Mycobacteriales</taxon>
        <taxon>Mycobacteriaceae</taxon>
        <taxon>Mycolicibacterium</taxon>
    </lineage>
</organism>
<feature type="transmembrane region" description="Helical" evidence="1">
    <location>
        <begin position="95"/>
        <end position="115"/>
    </location>
</feature>
<keyword evidence="1" id="KW-1133">Transmembrane helix</keyword>
<protein>
    <recommendedName>
        <fullName evidence="4">Stage II sporulation protein M</fullName>
    </recommendedName>
</protein>
<keyword evidence="1" id="KW-0472">Membrane</keyword>
<feature type="transmembrane region" description="Helical" evidence="1">
    <location>
        <begin position="127"/>
        <end position="157"/>
    </location>
</feature>